<evidence type="ECO:0000313" key="2">
    <source>
        <dbReference type="Proteomes" id="UP001055811"/>
    </source>
</evidence>
<keyword evidence="2" id="KW-1185">Reference proteome</keyword>
<evidence type="ECO:0000313" key="1">
    <source>
        <dbReference type="EMBL" id="KAI3736915.1"/>
    </source>
</evidence>
<proteinExistence type="predicted"/>
<accession>A0ACB9CRN1</accession>
<protein>
    <submittedName>
        <fullName evidence="1">Uncharacterized protein</fullName>
    </submittedName>
</protein>
<name>A0ACB9CRN1_CICIN</name>
<dbReference type="EMBL" id="CM042013">
    <property type="protein sequence ID" value="KAI3736915.1"/>
    <property type="molecule type" value="Genomic_DNA"/>
</dbReference>
<comment type="caution">
    <text evidence="1">The sequence shown here is derived from an EMBL/GenBank/DDBJ whole genome shotgun (WGS) entry which is preliminary data.</text>
</comment>
<organism evidence="1 2">
    <name type="scientific">Cichorium intybus</name>
    <name type="common">Chicory</name>
    <dbReference type="NCBI Taxonomy" id="13427"/>
    <lineage>
        <taxon>Eukaryota</taxon>
        <taxon>Viridiplantae</taxon>
        <taxon>Streptophyta</taxon>
        <taxon>Embryophyta</taxon>
        <taxon>Tracheophyta</taxon>
        <taxon>Spermatophyta</taxon>
        <taxon>Magnoliopsida</taxon>
        <taxon>eudicotyledons</taxon>
        <taxon>Gunneridae</taxon>
        <taxon>Pentapetalae</taxon>
        <taxon>asterids</taxon>
        <taxon>campanulids</taxon>
        <taxon>Asterales</taxon>
        <taxon>Asteraceae</taxon>
        <taxon>Cichorioideae</taxon>
        <taxon>Cichorieae</taxon>
        <taxon>Cichoriinae</taxon>
        <taxon>Cichorium</taxon>
    </lineage>
</organism>
<dbReference type="Proteomes" id="UP001055811">
    <property type="component" value="Linkage Group LG05"/>
</dbReference>
<sequence>MNMSGSSKLQRFWLDLDAKERPRPASQTPVGRCVFSSDFYDAQRPRTRRSKNAGRPRPASQTPPRTLTGFLAHMACFFPSKWPRVPVDGGRENLKWSTPGPRGHLRVAGYLARYLSKFRRYIHNQAVGGRGNLKWGAPDPRYATARTAEYRSQK</sequence>
<reference evidence="1 2" key="2">
    <citation type="journal article" date="2022" name="Mol. Ecol. Resour.">
        <title>The genomes of chicory, endive, great burdock and yacon provide insights into Asteraceae paleo-polyploidization history and plant inulin production.</title>
        <authorList>
            <person name="Fan W."/>
            <person name="Wang S."/>
            <person name="Wang H."/>
            <person name="Wang A."/>
            <person name="Jiang F."/>
            <person name="Liu H."/>
            <person name="Zhao H."/>
            <person name="Xu D."/>
            <person name="Zhang Y."/>
        </authorList>
    </citation>
    <scope>NUCLEOTIDE SEQUENCE [LARGE SCALE GENOMIC DNA]</scope>
    <source>
        <strain evidence="2">cv. Punajuju</strain>
        <tissue evidence="1">Leaves</tissue>
    </source>
</reference>
<gene>
    <name evidence="1" type="ORF">L2E82_26903</name>
</gene>
<reference evidence="2" key="1">
    <citation type="journal article" date="2022" name="Mol. Ecol. Resour.">
        <title>The genomes of chicory, endive, great burdock and yacon provide insights into Asteraceae palaeo-polyploidization history and plant inulin production.</title>
        <authorList>
            <person name="Fan W."/>
            <person name="Wang S."/>
            <person name="Wang H."/>
            <person name="Wang A."/>
            <person name="Jiang F."/>
            <person name="Liu H."/>
            <person name="Zhao H."/>
            <person name="Xu D."/>
            <person name="Zhang Y."/>
        </authorList>
    </citation>
    <scope>NUCLEOTIDE SEQUENCE [LARGE SCALE GENOMIC DNA]</scope>
    <source>
        <strain evidence="2">cv. Punajuju</strain>
    </source>
</reference>